<feature type="transmembrane region" description="Helical" evidence="5">
    <location>
        <begin position="285"/>
        <end position="308"/>
    </location>
</feature>
<evidence type="ECO:0000313" key="7">
    <source>
        <dbReference type="EMBL" id="MDM7858993.1"/>
    </source>
</evidence>
<keyword evidence="8" id="KW-1185">Reference proteome</keyword>
<evidence type="ECO:0000256" key="2">
    <source>
        <dbReference type="ARBA" id="ARBA00022692"/>
    </source>
</evidence>
<dbReference type="PANTHER" id="PTHR23521:SF3">
    <property type="entry name" value="MFS TRANSPORTER"/>
    <property type="match status" value="1"/>
</dbReference>
<feature type="transmembrane region" description="Helical" evidence="5">
    <location>
        <begin position="92"/>
        <end position="115"/>
    </location>
</feature>
<dbReference type="InterPro" id="IPR005828">
    <property type="entry name" value="MFS_sugar_transport-like"/>
</dbReference>
<reference evidence="7 8" key="1">
    <citation type="submission" date="2023-06" db="EMBL/GenBank/DDBJ databases">
        <title>Alteromonas sp. ASW11-36 isolated from intertidal sand.</title>
        <authorList>
            <person name="Li Y."/>
        </authorList>
    </citation>
    <scope>NUCLEOTIDE SEQUENCE [LARGE SCALE GENOMIC DNA]</scope>
    <source>
        <strain evidence="7 8">ASW11-36</strain>
    </source>
</reference>
<keyword evidence="3 5" id="KW-1133">Transmembrane helix</keyword>
<evidence type="ECO:0000256" key="5">
    <source>
        <dbReference type="SAM" id="Phobius"/>
    </source>
</evidence>
<dbReference type="InterPro" id="IPR047200">
    <property type="entry name" value="MFS_YcaD-like"/>
</dbReference>
<dbReference type="RefSeq" id="WP_289362875.1">
    <property type="nucleotide sequence ID" value="NZ_JAUCBP010000001.1"/>
</dbReference>
<dbReference type="EMBL" id="JAUCBP010000001">
    <property type="protein sequence ID" value="MDM7858993.1"/>
    <property type="molecule type" value="Genomic_DNA"/>
</dbReference>
<dbReference type="PROSITE" id="PS50850">
    <property type="entry name" value="MFS"/>
    <property type="match status" value="1"/>
</dbReference>
<keyword evidence="2 5" id="KW-0812">Transmembrane</keyword>
<feature type="transmembrane region" description="Helical" evidence="5">
    <location>
        <begin position="154"/>
        <end position="173"/>
    </location>
</feature>
<feature type="transmembrane region" description="Helical" evidence="5">
    <location>
        <begin position="37"/>
        <end position="58"/>
    </location>
</feature>
<protein>
    <submittedName>
        <fullName evidence="7">MFS transporter</fullName>
    </submittedName>
</protein>
<sequence>MNAFLSLYTTNLFLVAGTGLLTTYVALYMGQRGESTFWVGFLTSCYYFGLLMGSRLGYFWIKSVGHIRTFAASTALVLVCVAFHGLSDNLHLWLVLRFIVGMAMMSNYMVLESWLNEQAAPENRGRIFSFYMITSYIGMIAGQFALGLFTTLDYAPMFLVCIAVAIGIIPISTTRRIHPKPLKLISISFTNFLRTAPQSLTAIFFAGIISGSFYGLAPLYASEVGFVKKEIATFMAVTIIAGLLAQWPMGIASDRVRRSLLIRISALIIGVTSLLMAMLPNRYDITLGLTFIFGLFAFTLYPLCSALANSRVTDEMRVGLSAALLFAFGAGASIGTASLAMLMAWFGHTALYATISALTALMFVLLSVINSKQKAEKIESTDYALAGSDITQSPMVASLDPRIDETIAERQTVEAQKKKK</sequence>
<dbReference type="Gene3D" id="1.20.1250.20">
    <property type="entry name" value="MFS general substrate transporter like domains"/>
    <property type="match status" value="2"/>
</dbReference>
<dbReference type="InterPro" id="IPR020846">
    <property type="entry name" value="MFS_dom"/>
</dbReference>
<feature type="transmembrane region" description="Helical" evidence="5">
    <location>
        <begin position="350"/>
        <end position="369"/>
    </location>
</feature>
<dbReference type="PANTHER" id="PTHR23521">
    <property type="entry name" value="TRANSPORTER MFS SUPERFAMILY"/>
    <property type="match status" value="1"/>
</dbReference>
<dbReference type="Pfam" id="PF07690">
    <property type="entry name" value="MFS_1"/>
    <property type="match status" value="1"/>
</dbReference>
<feature type="transmembrane region" description="Helical" evidence="5">
    <location>
        <begin position="260"/>
        <end position="279"/>
    </location>
</feature>
<proteinExistence type="predicted"/>
<gene>
    <name evidence="7" type="ORF">QTP81_00055</name>
</gene>
<dbReference type="SUPFAM" id="SSF103473">
    <property type="entry name" value="MFS general substrate transporter"/>
    <property type="match status" value="1"/>
</dbReference>
<feature type="transmembrane region" description="Helical" evidence="5">
    <location>
        <begin position="70"/>
        <end position="86"/>
    </location>
</feature>
<feature type="transmembrane region" description="Helical" evidence="5">
    <location>
        <begin position="200"/>
        <end position="219"/>
    </location>
</feature>
<dbReference type="InterPro" id="IPR036259">
    <property type="entry name" value="MFS_trans_sf"/>
</dbReference>
<organism evidence="7 8">
    <name type="scientific">Alteromonas arenosi</name>
    <dbReference type="NCBI Taxonomy" id="3055817"/>
    <lineage>
        <taxon>Bacteria</taxon>
        <taxon>Pseudomonadati</taxon>
        <taxon>Pseudomonadota</taxon>
        <taxon>Gammaproteobacteria</taxon>
        <taxon>Alteromonadales</taxon>
        <taxon>Alteromonadaceae</taxon>
        <taxon>Alteromonas/Salinimonas group</taxon>
        <taxon>Alteromonas</taxon>
    </lineage>
</organism>
<feature type="transmembrane region" description="Helical" evidence="5">
    <location>
        <begin position="320"/>
        <end position="344"/>
    </location>
</feature>
<feature type="transmembrane region" description="Helical" evidence="5">
    <location>
        <begin position="231"/>
        <end position="248"/>
    </location>
</feature>
<evidence type="ECO:0000256" key="3">
    <source>
        <dbReference type="ARBA" id="ARBA00022989"/>
    </source>
</evidence>
<feature type="transmembrane region" description="Helical" evidence="5">
    <location>
        <begin position="127"/>
        <end position="148"/>
    </location>
</feature>
<evidence type="ECO:0000256" key="4">
    <source>
        <dbReference type="ARBA" id="ARBA00023136"/>
    </source>
</evidence>
<comment type="subcellular location">
    <subcellularLocation>
        <location evidence="1">Membrane</location>
    </subcellularLocation>
</comment>
<evidence type="ECO:0000256" key="1">
    <source>
        <dbReference type="ARBA" id="ARBA00004370"/>
    </source>
</evidence>
<evidence type="ECO:0000313" key="8">
    <source>
        <dbReference type="Proteomes" id="UP001234343"/>
    </source>
</evidence>
<dbReference type="InterPro" id="IPR011701">
    <property type="entry name" value="MFS"/>
</dbReference>
<dbReference type="Proteomes" id="UP001234343">
    <property type="component" value="Unassembled WGS sequence"/>
</dbReference>
<dbReference type="Pfam" id="PF00083">
    <property type="entry name" value="Sugar_tr"/>
    <property type="match status" value="1"/>
</dbReference>
<dbReference type="CDD" id="cd17477">
    <property type="entry name" value="MFS_YcaD_like"/>
    <property type="match status" value="1"/>
</dbReference>
<comment type="caution">
    <text evidence="7">The sequence shown here is derived from an EMBL/GenBank/DDBJ whole genome shotgun (WGS) entry which is preliminary data.</text>
</comment>
<keyword evidence="4 5" id="KW-0472">Membrane</keyword>
<feature type="transmembrane region" description="Helical" evidence="5">
    <location>
        <begin position="12"/>
        <end position="31"/>
    </location>
</feature>
<name>A0ABT7SS22_9ALTE</name>
<accession>A0ABT7SS22</accession>
<feature type="domain" description="Major facilitator superfamily (MFS) profile" evidence="6">
    <location>
        <begin position="1"/>
        <end position="374"/>
    </location>
</feature>
<evidence type="ECO:0000259" key="6">
    <source>
        <dbReference type="PROSITE" id="PS50850"/>
    </source>
</evidence>